<proteinExistence type="predicted"/>
<reference evidence="2" key="1">
    <citation type="journal article" date="2019" name="Int. J. Syst. Evol. Microbiol.">
        <title>The Global Catalogue of Microorganisms (GCM) 10K type strain sequencing project: providing services to taxonomists for standard genome sequencing and annotation.</title>
        <authorList>
            <consortium name="The Broad Institute Genomics Platform"/>
            <consortium name="The Broad Institute Genome Sequencing Center for Infectious Disease"/>
            <person name="Wu L."/>
            <person name="Ma J."/>
        </authorList>
    </citation>
    <scope>NUCLEOTIDE SEQUENCE [LARGE SCALE GENOMIC DNA]</scope>
    <source>
        <strain evidence="2">CCUG 36956</strain>
    </source>
</reference>
<gene>
    <name evidence="1" type="ORF">ACFQO0_15800</name>
</gene>
<dbReference type="Proteomes" id="UP001596379">
    <property type="component" value="Unassembled WGS sequence"/>
</dbReference>
<organism evidence="1 2">
    <name type="scientific">Herminiimonas aquatilis</name>
    <dbReference type="NCBI Taxonomy" id="345342"/>
    <lineage>
        <taxon>Bacteria</taxon>
        <taxon>Pseudomonadati</taxon>
        <taxon>Pseudomonadota</taxon>
        <taxon>Betaproteobacteria</taxon>
        <taxon>Burkholderiales</taxon>
        <taxon>Oxalobacteraceae</taxon>
        <taxon>Herminiimonas</taxon>
    </lineage>
</organism>
<dbReference type="RefSeq" id="WP_012078854.1">
    <property type="nucleotide sequence ID" value="NZ_JBHTCC010000004.1"/>
</dbReference>
<protein>
    <submittedName>
        <fullName evidence="1">Sigma-70 family RNA polymerase sigma factor</fullName>
    </submittedName>
</protein>
<keyword evidence="2" id="KW-1185">Reference proteome</keyword>
<comment type="caution">
    <text evidence="1">The sequence shown here is derived from an EMBL/GenBank/DDBJ whole genome shotgun (WGS) entry which is preliminary data.</text>
</comment>
<name>A0ABW2J8R3_9BURK</name>
<sequence>MSIECAAAPIAIRIEEALSRLTDADLFRLYRRAAIRLRGTGLADPQELFNEAVLRVLEGDRKWPSHVKFEAFILMTMRSIADGYRNLIRQDLEHLANDSASVNDEQESDLMDGFGDSDLAVDNVLIDEEARRRMAADLELIENHFKNDEAVTLVIMAIEDKIPPRELEADYGLTITKYESARKKLRRGADSLFPGRRKA</sequence>
<evidence type="ECO:0000313" key="2">
    <source>
        <dbReference type="Proteomes" id="UP001596379"/>
    </source>
</evidence>
<accession>A0ABW2J8R3</accession>
<dbReference type="EMBL" id="JBHTCC010000004">
    <property type="protein sequence ID" value="MFC7299903.1"/>
    <property type="molecule type" value="Genomic_DNA"/>
</dbReference>
<evidence type="ECO:0000313" key="1">
    <source>
        <dbReference type="EMBL" id="MFC7299903.1"/>
    </source>
</evidence>